<dbReference type="GO" id="GO:0004843">
    <property type="term" value="F:cysteine-type deubiquitinase activity"/>
    <property type="evidence" value="ECO:0007669"/>
    <property type="project" value="UniProtKB-EC"/>
</dbReference>
<name>A0AAD9N5J1_9ANNE</name>
<sequence>MPSSIMKNLSYLCDDYVLNDNAAGDIKILRSCLRAIATQSFTGMSRTHHRMLRSHAYTGLGSWQSQQKLQNEDLSYTALLFRRYYLLATAFSTWKKLTPSLLKKVKRKKSDKVQRLPTSNLQAFREHFIHLQALYSQGGSTSVDLSSETCKSDAAHKLQRQTTMECFQHLNDIPNQKGGLNGGSSQSLYRRRARLLANSKSSGNMSLCQELHTLLRVMWSGKWALVSPQKMLQTVWSVIPFFKGYTQQDAQEFLCEFLNKVQCELDNMSSVTKSHPSIKPMQPTEGATSAVYNRDVVDNLFQGELVSESILELGNLEVLFQTELLSHFTKLEKLEGKIYACSKCNRRRRSVCNKPTVYTEAEKRFLIKKLPHVLRLHLKRFTWAGRNHRGKIPVHVDFDEELDLGQFQAAGLDSTNSVYRLVAVVIHHGRGFGSGHYTCYCWNTESGSWVHCNDAKMALCQWDDVHKAQAYILIYVHKDFRYIPDPNFLITLEMQQSMFEREAANEISQTINSSIPKFTELKRRLSEDWQGRYQLKRRKSNIW</sequence>
<organism evidence="4 5">
    <name type="scientific">Paralvinella palmiformis</name>
    <dbReference type="NCBI Taxonomy" id="53620"/>
    <lineage>
        <taxon>Eukaryota</taxon>
        <taxon>Metazoa</taxon>
        <taxon>Spiralia</taxon>
        <taxon>Lophotrochozoa</taxon>
        <taxon>Annelida</taxon>
        <taxon>Polychaeta</taxon>
        <taxon>Sedentaria</taxon>
        <taxon>Canalipalpata</taxon>
        <taxon>Terebellida</taxon>
        <taxon>Terebelliformia</taxon>
        <taxon>Alvinellidae</taxon>
        <taxon>Paralvinella</taxon>
    </lineage>
</organism>
<evidence type="ECO:0000259" key="3">
    <source>
        <dbReference type="PROSITE" id="PS50235"/>
    </source>
</evidence>
<dbReference type="InterPro" id="IPR028889">
    <property type="entry name" value="USP"/>
</dbReference>
<dbReference type="PROSITE" id="PS00973">
    <property type="entry name" value="USP_2"/>
    <property type="match status" value="1"/>
</dbReference>
<comment type="caution">
    <text evidence="4">The sequence shown here is derived from an EMBL/GenBank/DDBJ whole genome shotgun (WGS) entry which is preliminary data.</text>
</comment>
<evidence type="ECO:0000256" key="2">
    <source>
        <dbReference type="ARBA" id="ARBA00012759"/>
    </source>
</evidence>
<dbReference type="PROSITE" id="PS50235">
    <property type="entry name" value="USP_3"/>
    <property type="match status" value="1"/>
</dbReference>
<gene>
    <name evidence="4" type="ORF">LSH36_231g01001</name>
</gene>
<dbReference type="GO" id="GO:0016579">
    <property type="term" value="P:protein deubiquitination"/>
    <property type="evidence" value="ECO:0007669"/>
    <property type="project" value="InterPro"/>
</dbReference>
<dbReference type="AlphaFoldDB" id="A0AAD9N5J1"/>
<dbReference type="EC" id="3.4.19.12" evidence="2"/>
<dbReference type="EMBL" id="JAODUP010000231">
    <property type="protein sequence ID" value="KAK2155786.1"/>
    <property type="molecule type" value="Genomic_DNA"/>
</dbReference>
<keyword evidence="5" id="KW-1185">Reference proteome</keyword>
<dbReference type="InterPro" id="IPR038765">
    <property type="entry name" value="Papain-like_cys_pep_sf"/>
</dbReference>
<dbReference type="InterPro" id="IPR018200">
    <property type="entry name" value="USP_CS"/>
</dbReference>
<feature type="domain" description="USP" evidence="3">
    <location>
        <begin position="165"/>
        <end position="478"/>
    </location>
</feature>
<dbReference type="InterPro" id="IPR001394">
    <property type="entry name" value="Peptidase_C19_UCH"/>
</dbReference>
<evidence type="ECO:0000313" key="5">
    <source>
        <dbReference type="Proteomes" id="UP001208570"/>
    </source>
</evidence>
<protein>
    <recommendedName>
        <fullName evidence="2">ubiquitinyl hydrolase 1</fullName>
        <ecNumber evidence="2">3.4.19.12</ecNumber>
    </recommendedName>
</protein>
<dbReference type="PANTHER" id="PTHR21646">
    <property type="entry name" value="UBIQUITIN CARBOXYL-TERMINAL HYDROLASE"/>
    <property type="match status" value="1"/>
</dbReference>
<dbReference type="SUPFAM" id="SSF54001">
    <property type="entry name" value="Cysteine proteinases"/>
    <property type="match status" value="1"/>
</dbReference>
<dbReference type="CDD" id="cd02257">
    <property type="entry name" value="Peptidase_C19"/>
    <property type="match status" value="1"/>
</dbReference>
<dbReference type="Proteomes" id="UP001208570">
    <property type="component" value="Unassembled WGS sequence"/>
</dbReference>
<dbReference type="PANTHER" id="PTHR21646:SF5">
    <property type="entry name" value="UBIQUITIN CARBOXYL-TERMINAL HYDROLASE-RELATED"/>
    <property type="match status" value="1"/>
</dbReference>
<evidence type="ECO:0000256" key="1">
    <source>
        <dbReference type="ARBA" id="ARBA00000707"/>
    </source>
</evidence>
<comment type="catalytic activity">
    <reaction evidence="1">
        <text>Thiol-dependent hydrolysis of ester, thioester, amide, peptide and isopeptide bonds formed by the C-terminal Gly of ubiquitin (a 76-residue protein attached to proteins as an intracellular targeting signal).</text>
        <dbReference type="EC" id="3.4.19.12"/>
    </reaction>
</comment>
<dbReference type="Gene3D" id="3.90.70.10">
    <property type="entry name" value="Cysteine proteinases"/>
    <property type="match status" value="2"/>
</dbReference>
<dbReference type="Pfam" id="PF00443">
    <property type="entry name" value="UCH"/>
    <property type="match status" value="1"/>
</dbReference>
<reference evidence="4" key="1">
    <citation type="journal article" date="2023" name="Mol. Biol. Evol.">
        <title>Third-Generation Sequencing Reveals the Adaptive Role of the Epigenome in Three Deep-Sea Polychaetes.</title>
        <authorList>
            <person name="Perez M."/>
            <person name="Aroh O."/>
            <person name="Sun Y."/>
            <person name="Lan Y."/>
            <person name="Juniper S.K."/>
            <person name="Young C.R."/>
            <person name="Angers B."/>
            <person name="Qian P.Y."/>
        </authorList>
    </citation>
    <scope>NUCLEOTIDE SEQUENCE</scope>
    <source>
        <strain evidence="4">P08H-3</strain>
    </source>
</reference>
<proteinExistence type="predicted"/>
<accession>A0AAD9N5J1</accession>
<evidence type="ECO:0000313" key="4">
    <source>
        <dbReference type="EMBL" id="KAK2155786.1"/>
    </source>
</evidence>
<dbReference type="InterPro" id="IPR050185">
    <property type="entry name" value="Ub_carboxyl-term_hydrolase"/>
</dbReference>